<dbReference type="CDD" id="cd06170">
    <property type="entry name" value="LuxR_C_like"/>
    <property type="match status" value="1"/>
</dbReference>
<reference evidence="3 4" key="1">
    <citation type="submission" date="2019-09" db="EMBL/GenBank/DDBJ databases">
        <title>YIM 132548 draft genome.</title>
        <authorList>
            <person name="Jiang L."/>
        </authorList>
    </citation>
    <scope>NUCLEOTIDE SEQUENCE [LARGE SCALE GENOMIC DNA]</scope>
    <source>
        <strain evidence="3 4">YIM 132548</strain>
    </source>
</reference>
<protein>
    <submittedName>
        <fullName evidence="3">Response regulator transcription factor</fullName>
    </submittedName>
</protein>
<keyword evidence="4" id="KW-1185">Reference proteome</keyword>
<feature type="domain" description="HTH luxR-type" evidence="2">
    <location>
        <begin position="232"/>
        <end position="297"/>
    </location>
</feature>
<evidence type="ECO:0000259" key="2">
    <source>
        <dbReference type="PROSITE" id="PS50043"/>
    </source>
</evidence>
<evidence type="ECO:0000313" key="3">
    <source>
        <dbReference type="EMBL" id="KAB1069944.1"/>
    </source>
</evidence>
<keyword evidence="1" id="KW-0238">DNA-binding</keyword>
<dbReference type="GO" id="GO:0003677">
    <property type="term" value="F:DNA binding"/>
    <property type="evidence" value="ECO:0007669"/>
    <property type="project" value="UniProtKB-KW"/>
</dbReference>
<dbReference type="PANTHER" id="PTHR43214:SF42">
    <property type="entry name" value="TRANSCRIPTIONAL REGULATORY PROTEIN DESR"/>
    <property type="match status" value="1"/>
</dbReference>
<dbReference type="Pfam" id="PF00196">
    <property type="entry name" value="GerE"/>
    <property type="match status" value="1"/>
</dbReference>
<accession>A0A6N6MNH0</accession>
<dbReference type="AlphaFoldDB" id="A0A6N6MNH0"/>
<dbReference type="GO" id="GO:0006355">
    <property type="term" value="P:regulation of DNA-templated transcription"/>
    <property type="evidence" value="ECO:0007669"/>
    <property type="project" value="InterPro"/>
</dbReference>
<dbReference type="PROSITE" id="PS50043">
    <property type="entry name" value="HTH_LUXR_2"/>
    <property type="match status" value="1"/>
</dbReference>
<dbReference type="InterPro" id="IPR039420">
    <property type="entry name" value="WalR-like"/>
</dbReference>
<dbReference type="InterPro" id="IPR016032">
    <property type="entry name" value="Sig_transdc_resp-reg_C-effctor"/>
</dbReference>
<dbReference type="PANTHER" id="PTHR43214">
    <property type="entry name" value="TWO-COMPONENT RESPONSE REGULATOR"/>
    <property type="match status" value="1"/>
</dbReference>
<proteinExistence type="predicted"/>
<dbReference type="InterPro" id="IPR000792">
    <property type="entry name" value="Tscrpt_reg_LuxR_C"/>
</dbReference>
<dbReference type="SMART" id="SM00421">
    <property type="entry name" value="HTH_LUXR"/>
    <property type="match status" value="1"/>
</dbReference>
<dbReference type="EMBL" id="VZZJ01000034">
    <property type="protein sequence ID" value="KAB1069944.1"/>
    <property type="molecule type" value="Genomic_DNA"/>
</dbReference>
<dbReference type="Proteomes" id="UP000441523">
    <property type="component" value="Unassembled WGS sequence"/>
</dbReference>
<comment type="caution">
    <text evidence="3">The sequence shown here is derived from an EMBL/GenBank/DDBJ whole genome shotgun (WGS) entry which is preliminary data.</text>
</comment>
<dbReference type="Gene3D" id="3.40.50.2300">
    <property type="match status" value="1"/>
</dbReference>
<evidence type="ECO:0000313" key="4">
    <source>
        <dbReference type="Proteomes" id="UP000441523"/>
    </source>
</evidence>
<dbReference type="SUPFAM" id="SSF46894">
    <property type="entry name" value="C-terminal effector domain of the bipartite response regulators"/>
    <property type="match status" value="1"/>
</dbReference>
<dbReference type="RefSeq" id="WP_150966307.1">
    <property type="nucleotide sequence ID" value="NZ_VZZJ01000034.1"/>
</dbReference>
<name>A0A6N6MNH0_9HYPH</name>
<dbReference type="PROSITE" id="PS00622">
    <property type="entry name" value="HTH_LUXR_1"/>
    <property type="match status" value="1"/>
</dbReference>
<gene>
    <name evidence="3" type="ORF">F6X51_24205</name>
</gene>
<sequence length="300" mass="32431">MVSRLLQCGVADMHVICKSLRRRIQLSVGVPMSYNFASLEESDRLIEAHLTSGTQAQDIENGSSGARADGPVPAAMIVANGFVQQGLLSYLEGTRFQIVATIASSSEVDALSNGHQSVELIIAAPEDAVRMNAICALHAIYPEAKLLVFGSRESLRLLPKHLRLSAHAVLGNEIDRATLITTLDVVMAGASVQSAGLLAWLADPPRLTVEPSVNRWPNIAVQDAADLLPEMDLTPSRRLTSRELTVLQSLATGASNKMIARQFDLSECTVKIHVKNILRKLQMQNRTQAALWAQENGVPG</sequence>
<dbReference type="PRINTS" id="PR00038">
    <property type="entry name" value="HTHLUXR"/>
</dbReference>
<organism evidence="3 4">
    <name type="scientific">Methylobacterium planeticum</name>
    <dbReference type="NCBI Taxonomy" id="2615211"/>
    <lineage>
        <taxon>Bacteria</taxon>
        <taxon>Pseudomonadati</taxon>
        <taxon>Pseudomonadota</taxon>
        <taxon>Alphaproteobacteria</taxon>
        <taxon>Hyphomicrobiales</taxon>
        <taxon>Methylobacteriaceae</taxon>
        <taxon>Methylobacterium</taxon>
    </lineage>
</organism>
<evidence type="ECO:0000256" key="1">
    <source>
        <dbReference type="ARBA" id="ARBA00023125"/>
    </source>
</evidence>